<name>A0A1G5F4V7_9HYPH</name>
<proteinExistence type="predicted"/>
<evidence type="ECO:0000313" key="1">
    <source>
        <dbReference type="EMBL" id="SCY33930.1"/>
    </source>
</evidence>
<dbReference type="OrthoDB" id="9777694at2"/>
<dbReference type="AlphaFoldDB" id="A0A1G5F4V7"/>
<protein>
    <submittedName>
        <fullName evidence="1">Uncharacterized protein</fullName>
    </submittedName>
</protein>
<keyword evidence="2" id="KW-1185">Reference proteome</keyword>
<evidence type="ECO:0000313" key="2">
    <source>
        <dbReference type="Proteomes" id="UP000199569"/>
    </source>
</evidence>
<dbReference type="Proteomes" id="UP000199569">
    <property type="component" value="Unassembled WGS sequence"/>
</dbReference>
<dbReference type="STRING" id="549386.SAMN02927923_01209"/>
<gene>
    <name evidence="1" type="ORF">SAMN02927923_01209</name>
</gene>
<accession>A0A1G5F4V7</accession>
<dbReference type="RefSeq" id="WP_091131680.1">
    <property type="nucleotide sequence ID" value="NZ_FMVJ01000003.1"/>
</dbReference>
<organism evidence="1 2">
    <name type="scientific">Microvirga guangxiensis</name>
    <dbReference type="NCBI Taxonomy" id="549386"/>
    <lineage>
        <taxon>Bacteria</taxon>
        <taxon>Pseudomonadati</taxon>
        <taxon>Pseudomonadota</taxon>
        <taxon>Alphaproteobacteria</taxon>
        <taxon>Hyphomicrobiales</taxon>
        <taxon>Methylobacteriaceae</taxon>
        <taxon>Microvirga</taxon>
    </lineage>
</organism>
<dbReference type="EMBL" id="FMVJ01000003">
    <property type="protein sequence ID" value="SCY33930.1"/>
    <property type="molecule type" value="Genomic_DNA"/>
</dbReference>
<sequence length="416" mass="47080">MLPDQLTRRAMYDLVWSKPMTKIAAELGISDVALKKICDRHRIPTPGRGYWARKESGQPVKQVRFYATADPADEQIVIHGPPAPRSPAVREAIEDHRKRHVVRPSRPKPIEFEPVEPVRIIHPSIARTAQALRRAKPGPDGAVSASGEGECGIEVGITSVERVIRILDALARALEARDLALHAEGRLMRTGIGRDTLTFALIERTETRPHIPTDAELAEEERRLRRNERNARLGLWEYGQKRAYPETDTMRTGELGIRITDQYVTGARRVWKDGKTQRLENLIEEIADGMLLYLAGVKARREEHERWQQEWRLQEQRRALARAREEREKRRQEFVGRLAAAAAEISQLEGFLERMQPKRPGCPGEVARMLAWAESRIRVLQASLEPQGVAAALAEQKLFPEADDLADPPRDGADPA</sequence>
<reference evidence="1 2" key="1">
    <citation type="submission" date="2016-10" db="EMBL/GenBank/DDBJ databases">
        <authorList>
            <person name="de Groot N.N."/>
        </authorList>
    </citation>
    <scope>NUCLEOTIDE SEQUENCE [LARGE SCALE GENOMIC DNA]</scope>
    <source>
        <strain evidence="1 2">CGMCC 1.7666</strain>
    </source>
</reference>